<dbReference type="InterPro" id="IPR005151">
    <property type="entry name" value="Tail-specific_protease"/>
</dbReference>
<dbReference type="CDD" id="cd07560">
    <property type="entry name" value="Peptidase_S41_CPP"/>
    <property type="match status" value="1"/>
</dbReference>
<evidence type="ECO:0000256" key="4">
    <source>
        <dbReference type="ARBA" id="ARBA00022825"/>
    </source>
</evidence>
<dbReference type="InterPro" id="IPR029045">
    <property type="entry name" value="ClpP/crotonase-like_dom_sf"/>
</dbReference>
<keyword evidence="4 5" id="KW-0720">Serine protease</keyword>
<dbReference type="OrthoDB" id="9812068at2"/>
<dbReference type="NCBIfam" id="TIGR00225">
    <property type="entry name" value="prc"/>
    <property type="match status" value="1"/>
</dbReference>
<dbReference type="EC" id="3.4.21.102" evidence="7"/>
<evidence type="ECO:0000313" key="7">
    <source>
        <dbReference type="EMBL" id="SPF49970.1"/>
    </source>
</evidence>
<dbReference type="InterPro" id="IPR055210">
    <property type="entry name" value="CtpA/B_N"/>
</dbReference>
<organism evidence="7 8">
    <name type="scientific">Candidatus Sulfotelmatobacter kueseliae</name>
    <dbReference type="NCBI Taxonomy" id="2042962"/>
    <lineage>
        <taxon>Bacteria</taxon>
        <taxon>Pseudomonadati</taxon>
        <taxon>Acidobacteriota</taxon>
        <taxon>Terriglobia</taxon>
        <taxon>Terriglobales</taxon>
        <taxon>Candidatus Korobacteraceae</taxon>
        <taxon>Candidatus Sulfotelmatobacter</taxon>
    </lineage>
</organism>
<dbReference type="Gene3D" id="3.90.226.10">
    <property type="entry name" value="2-enoyl-CoA Hydratase, Chain A, domain 1"/>
    <property type="match status" value="1"/>
</dbReference>
<dbReference type="GO" id="GO:0006508">
    <property type="term" value="P:proteolysis"/>
    <property type="evidence" value="ECO:0007669"/>
    <property type="project" value="UniProtKB-KW"/>
</dbReference>
<dbReference type="GO" id="GO:0007165">
    <property type="term" value="P:signal transduction"/>
    <property type="evidence" value="ECO:0007669"/>
    <property type="project" value="TreeGrafter"/>
</dbReference>
<dbReference type="FunFam" id="2.30.42.10:FF:000063">
    <property type="entry name" value="Peptidase, S41 family"/>
    <property type="match status" value="1"/>
</dbReference>
<dbReference type="PANTHER" id="PTHR32060:SF30">
    <property type="entry name" value="CARBOXY-TERMINAL PROCESSING PROTEASE CTPA"/>
    <property type="match status" value="1"/>
</dbReference>
<dbReference type="Proteomes" id="UP000238701">
    <property type="component" value="Unassembled WGS sequence"/>
</dbReference>
<dbReference type="SMART" id="SM00245">
    <property type="entry name" value="TSPc"/>
    <property type="match status" value="1"/>
</dbReference>
<sequence>MARSSRRSLFLVVFFLLACGFLGILYAQRSGQQSSVAGDSEVKDSLKQFTDVYSVVEENYAERVNPDKAIYNGAIPGMLHALDPHSNFFDPKSYAAMREDQRGKYYGVGMTVGPRNNKVIVIYPFEGTPAFKAGIHPGDAIIAVDGKSTENMSTSDVADMLKGPKGTTVHISIKREGVEQPMEFTLIRDEIPRFSVDVHFMIRPGIGYMHVNGFNETTEHEVSDALDQFGDLKGLILDLRDNPGGLLSEGVGVADKFLKKGQLIVSHHGRSSPEKRYVAQHGNGGKDYPIVVLVNRLTASAAEIVSGAIQDHDRGLIVGEVTFGKGLVQTVYPLSENTGLALTTAHYYTPSGRLIQRDYSNISLYDYYYSRDSAESSNTANREVKLTDSGRTEYGGGGITPDVPIPPVKRNHLQETLLQHYAFFNFAKRYVVDHHPTKSFEVDDETLQEFRKSLDDSSVPYTQAELMDNDEWLRSSIKAEIFIDAFGQSEGMKVRAESDPEVVKGLELLPQAKALVDNARKIIAEHNAVPAFNR</sequence>
<keyword evidence="2 5" id="KW-0645">Protease</keyword>
<dbReference type="InterPro" id="IPR004447">
    <property type="entry name" value="Peptidase_S41A"/>
</dbReference>
<proteinExistence type="inferred from homology"/>
<dbReference type="GO" id="GO:0004252">
    <property type="term" value="F:serine-type endopeptidase activity"/>
    <property type="evidence" value="ECO:0007669"/>
    <property type="project" value="UniProtKB-EC"/>
</dbReference>
<feature type="domain" description="PDZ" evidence="6">
    <location>
        <begin position="94"/>
        <end position="162"/>
    </location>
</feature>
<dbReference type="InterPro" id="IPR001478">
    <property type="entry name" value="PDZ"/>
</dbReference>
<comment type="similarity">
    <text evidence="1 5">Belongs to the peptidase S41A family.</text>
</comment>
<name>A0A2U3LDQ9_9BACT</name>
<evidence type="ECO:0000313" key="8">
    <source>
        <dbReference type="Proteomes" id="UP000238701"/>
    </source>
</evidence>
<dbReference type="SUPFAM" id="SSF52096">
    <property type="entry name" value="ClpP/crotonase"/>
    <property type="match status" value="1"/>
</dbReference>
<evidence type="ECO:0000256" key="5">
    <source>
        <dbReference type="RuleBase" id="RU004404"/>
    </source>
</evidence>
<evidence type="ECO:0000256" key="3">
    <source>
        <dbReference type="ARBA" id="ARBA00022801"/>
    </source>
</evidence>
<dbReference type="PROSITE" id="PS51257">
    <property type="entry name" value="PROKAR_LIPOPROTEIN"/>
    <property type="match status" value="1"/>
</dbReference>
<dbReference type="SMART" id="SM00228">
    <property type="entry name" value="PDZ"/>
    <property type="match status" value="1"/>
</dbReference>
<accession>A0A2U3LDQ9</accession>
<dbReference type="CDD" id="cd06782">
    <property type="entry name" value="cpPDZ_CPP-like"/>
    <property type="match status" value="1"/>
</dbReference>
<evidence type="ECO:0000256" key="1">
    <source>
        <dbReference type="ARBA" id="ARBA00009179"/>
    </source>
</evidence>
<dbReference type="Pfam" id="PF00595">
    <property type="entry name" value="PDZ"/>
    <property type="match status" value="1"/>
</dbReference>
<dbReference type="EMBL" id="OMOD01000196">
    <property type="protein sequence ID" value="SPF49970.1"/>
    <property type="molecule type" value="Genomic_DNA"/>
</dbReference>
<dbReference type="Pfam" id="PF03572">
    <property type="entry name" value="Peptidase_S41"/>
    <property type="match status" value="1"/>
</dbReference>
<dbReference type="Pfam" id="PF22694">
    <property type="entry name" value="CtpB_N-like"/>
    <property type="match status" value="1"/>
</dbReference>
<reference evidence="8" key="1">
    <citation type="submission" date="2018-02" db="EMBL/GenBank/DDBJ databases">
        <authorList>
            <person name="Hausmann B."/>
        </authorList>
    </citation>
    <scope>NUCLEOTIDE SEQUENCE [LARGE SCALE GENOMIC DNA]</scope>
    <source>
        <strain evidence="8">Peat soil MAG SbA1</strain>
    </source>
</reference>
<evidence type="ECO:0000259" key="6">
    <source>
        <dbReference type="PROSITE" id="PS50106"/>
    </source>
</evidence>
<dbReference type="Gene3D" id="2.30.42.10">
    <property type="match status" value="1"/>
</dbReference>
<keyword evidence="3 5" id="KW-0378">Hydrolase</keyword>
<dbReference type="GO" id="GO:0030288">
    <property type="term" value="C:outer membrane-bounded periplasmic space"/>
    <property type="evidence" value="ECO:0007669"/>
    <property type="project" value="TreeGrafter"/>
</dbReference>
<dbReference type="Gene3D" id="3.30.750.44">
    <property type="match status" value="1"/>
</dbReference>
<dbReference type="PROSITE" id="PS50106">
    <property type="entry name" value="PDZ"/>
    <property type="match status" value="1"/>
</dbReference>
<evidence type="ECO:0000256" key="2">
    <source>
        <dbReference type="ARBA" id="ARBA00022670"/>
    </source>
</evidence>
<dbReference type="InterPro" id="IPR036034">
    <property type="entry name" value="PDZ_sf"/>
</dbReference>
<gene>
    <name evidence="7" type="ORF">SBA1_970007</name>
</gene>
<dbReference type="AlphaFoldDB" id="A0A2U3LDQ9"/>
<dbReference type="SUPFAM" id="SSF50156">
    <property type="entry name" value="PDZ domain-like"/>
    <property type="match status" value="1"/>
</dbReference>
<dbReference type="PANTHER" id="PTHR32060">
    <property type="entry name" value="TAIL-SPECIFIC PROTEASE"/>
    <property type="match status" value="1"/>
</dbReference>
<protein>
    <submittedName>
        <fullName evidence="7">Carboxyl-terminal protease</fullName>
        <ecNumber evidence="7">3.4.21.102</ecNumber>
    </submittedName>
</protein>